<dbReference type="EMBL" id="CM044702">
    <property type="protein sequence ID" value="KAI5676084.1"/>
    <property type="molecule type" value="Genomic_DNA"/>
</dbReference>
<name>A0ACC0BTS9_CATRO</name>
<comment type="caution">
    <text evidence="1">The sequence shown here is derived from an EMBL/GenBank/DDBJ whole genome shotgun (WGS) entry which is preliminary data.</text>
</comment>
<dbReference type="Proteomes" id="UP001060085">
    <property type="component" value="Linkage Group LG02"/>
</dbReference>
<keyword evidence="2" id="KW-1185">Reference proteome</keyword>
<protein>
    <submittedName>
        <fullName evidence="1">Uncharacterized protein</fullName>
    </submittedName>
</protein>
<proteinExistence type="predicted"/>
<evidence type="ECO:0000313" key="1">
    <source>
        <dbReference type="EMBL" id="KAI5676084.1"/>
    </source>
</evidence>
<evidence type="ECO:0000313" key="2">
    <source>
        <dbReference type="Proteomes" id="UP001060085"/>
    </source>
</evidence>
<sequence>MDIGEGSTVDAMIEGMGMLVHDSRSSKELDIDIERYFEELQNDETKIEWDFDKDSDKDVDNDPDEDSDGDADDDPTDDSIDKTMRILTHRILYPVLWYDALRMEETGPPTTSQSSALVAPEMNLPTLDMGPCAPDMLPLAGGLHPEILENYNPFREPPATSHLSSRSGSMGLTKLGLSSLRLSEIYDGESFKERTRGRRGLMRAIGPRYGIIRITQRIKPSTSGIRRTGLRERENGEPRSTWAEKFHEIRKKAEKDVEASSTAMPDDLQLMAIITSGMGHNRLYEASLEATHFITESNRAVAALAPCCLDHEQRLMRRVEDVVSIVSAVFYEHMTQLLEHNDLAYIPFPLMMPLVRAAMSVDPSTFSSTTAAAARTSEHIKANAFLMVRGSKKKRAQPETSTPPAVAFIPLGTFAYPAATSTPLATLTPFP</sequence>
<reference evidence="2" key="1">
    <citation type="journal article" date="2023" name="Nat. Plants">
        <title>Single-cell RNA sequencing provides a high-resolution roadmap for understanding the multicellular compartmentation of specialized metabolism.</title>
        <authorList>
            <person name="Sun S."/>
            <person name="Shen X."/>
            <person name="Li Y."/>
            <person name="Li Y."/>
            <person name="Wang S."/>
            <person name="Li R."/>
            <person name="Zhang H."/>
            <person name="Shen G."/>
            <person name="Guo B."/>
            <person name="Wei J."/>
            <person name="Xu J."/>
            <person name="St-Pierre B."/>
            <person name="Chen S."/>
            <person name="Sun C."/>
        </authorList>
    </citation>
    <scope>NUCLEOTIDE SEQUENCE [LARGE SCALE GENOMIC DNA]</scope>
</reference>
<accession>A0ACC0BTS9</accession>
<organism evidence="1 2">
    <name type="scientific">Catharanthus roseus</name>
    <name type="common">Madagascar periwinkle</name>
    <name type="synonym">Vinca rosea</name>
    <dbReference type="NCBI Taxonomy" id="4058"/>
    <lineage>
        <taxon>Eukaryota</taxon>
        <taxon>Viridiplantae</taxon>
        <taxon>Streptophyta</taxon>
        <taxon>Embryophyta</taxon>
        <taxon>Tracheophyta</taxon>
        <taxon>Spermatophyta</taxon>
        <taxon>Magnoliopsida</taxon>
        <taxon>eudicotyledons</taxon>
        <taxon>Gunneridae</taxon>
        <taxon>Pentapetalae</taxon>
        <taxon>asterids</taxon>
        <taxon>lamiids</taxon>
        <taxon>Gentianales</taxon>
        <taxon>Apocynaceae</taxon>
        <taxon>Rauvolfioideae</taxon>
        <taxon>Vinceae</taxon>
        <taxon>Catharanthinae</taxon>
        <taxon>Catharanthus</taxon>
    </lineage>
</organism>
<gene>
    <name evidence="1" type="ORF">M9H77_07034</name>
</gene>